<dbReference type="InterPro" id="IPR013527">
    <property type="entry name" value="YicC-like_N"/>
</dbReference>
<sequence>MIKSMTGYGRCEKEAYNRKVNVEISTVNHRYCEISIRMPKGLTSLEDPIRKKVKSLIARGKVELNLFMTSVSEDDIEVVVNEAACVAYVEALRQVGTKLGLIDNIGLSELMNLSDAISIHKKASDIEEIWPMIEEALDEALNSVITMREKEGIALKEDLLQKATFLLEVVGSLEQVSDKIVAHYKVKLEERLQKLLEDIPVDETRLATELAIFADRTAIDEELTRLRSHINQLQAILEEEGSVGRKLDFLMQEMNREANTIASKANEYQVTSYAVQLKTEIEKMREQIQNIE</sequence>
<dbReference type="Pfam" id="PF08340">
    <property type="entry name" value="YicC-like_C"/>
    <property type="match status" value="1"/>
</dbReference>
<evidence type="ECO:0000259" key="7">
    <source>
        <dbReference type="Pfam" id="PF08340"/>
    </source>
</evidence>
<dbReference type="Proteomes" id="UP001169242">
    <property type="component" value="Unassembled WGS sequence"/>
</dbReference>
<organism evidence="8 9">
    <name type="scientific">Holtiella tumoricola</name>
    <dbReference type="NCBI Taxonomy" id="3018743"/>
    <lineage>
        <taxon>Bacteria</taxon>
        <taxon>Bacillati</taxon>
        <taxon>Bacillota</taxon>
        <taxon>Clostridia</taxon>
        <taxon>Lachnospirales</taxon>
        <taxon>Cellulosilyticaceae</taxon>
        <taxon>Holtiella</taxon>
    </lineage>
</organism>
<dbReference type="PANTHER" id="PTHR30636:SF3">
    <property type="entry name" value="UPF0701 PROTEIN YICC"/>
    <property type="match status" value="1"/>
</dbReference>
<keyword evidence="4" id="KW-0378">Hydrolase</keyword>
<evidence type="ECO:0000313" key="8">
    <source>
        <dbReference type="EMBL" id="MDA3733099.1"/>
    </source>
</evidence>
<dbReference type="InterPro" id="IPR005229">
    <property type="entry name" value="YicC/YloC-like"/>
</dbReference>
<keyword evidence="9" id="KW-1185">Reference proteome</keyword>
<evidence type="ECO:0000256" key="1">
    <source>
        <dbReference type="ARBA" id="ARBA00001968"/>
    </source>
</evidence>
<keyword evidence="2" id="KW-0540">Nuclease</keyword>
<dbReference type="GO" id="GO:0004521">
    <property type="term" value="F:RNA endonuclease activity"/>
    <property type="evidence" value="ECO:0007669"/>
    <property type="project" value="InterPro"/>
</dbReference>
<keyword evidence="3" id="KW-0255">Endonuclease</keyword>
<evidence type="ECO:0000256" key="3">
    <source>
        <dbReference type="ARBA" id="ARBA00022759"/>
    </source>
</evidence>
<evidence type="ECO:0000256" key="2">
    <source>
        <dbReference type="ARBA" id="ARBA00022722"/>
    </source>
</evidence>
<comment type="similarity">
    <text evidence="5">Belongs to the YicC/YloC family.</text>
</comment>
<accession>A0AA42J202</accession>
<comment type="caution">
    <text evidence="8">The sequence shown here is derived from an EMBL/GenBank/DDBJ whole genome shotgun (WGS) entry which is preliminary data.</text>
</comment>
<feature type="domain" description="Endoribonuclease YicC-like N-terminal" evidence="6">
    <location>
        <begin position="2"/>
        <end position="156"/>
    </location>
</feature>
<dbReference type="EMBL" id="JAQIFT010000059">
    <property type="protein sequence ID" value="MDA3733099.1"/>
    <property type="molecule type" value="Genomic_DNA"/>
</dbReference>
<dbReference type="PANTHER" id="PTHR30636">
    <property type="entry name" value="UPF0701 PROTEIN YICC"/>
    <property type="match status" value="1"/>
</dbReference>
<evidence type="ECO:0000256" key="5">
    <source>
        <dbReference type="ARBA" id="ARBA00035648"/>
    </source>
</evidence>
<evidence type="ECO:0000259" key="6">
    <source>
        <dbReference type="Pfam" id="PF03755"/>
    </source>
</evidence>
<dbReference type="Pfam" id="PF03755">
    <property type="entry name" value="YicC-like_N"/>
    <property type="match status" value="1"/>
</dbReference>
<protein>
    <submittedName>
        <fullName evidence="8">YicC family protein</fullName>
    </submittedName>
</protein>
<evidence type="ECO:0000313" key="9">
    <source>
        <dbReference type="Proteomes" id="UP001169242"/>
    </source>
</evidence>
<name>A0AA42J202_9FIRM</name>
<dbReference type="AlphaFoldDB" id="A0AA42J202"/>
<dbReference type="RefSeq" id="WP_053984009.1">
    <property type="nucleotide sequence ID" value="NZ_JAQIFT010000059.1"/>
</dbReference>
<proteinExistence type="inferred from homology"/>
<reference evidence="8" key="1">
    <citation type="journal article" date="2023" name="Int. J. Syst. Evol. Microbiol.">
        <title>&lt;i&gt;Holtiella tumoricola&lt;/i&gt; gen. nov. sp. nov., isolated from a human clinical sample.</title>
        <authorList>
            <person name="Allen-Vercoe E."/>
            <person name="Daigneault M.C."/>
            <person name="Vancuren S.J."/>
            <person name="Cochrane K."/>
            <person name="O'Neal L.L."/>
            <person name="Sankaranarayanan K."/>
            <person name="Lawson P.A."/>
        </authorList>
    </citation>
    <scope>NUCLEOTIDE SEQUENCE</scope>
    <source>
        <strain evidence="8">CC70A</strain>
    </source>
</reference>
<dbReference type="NCBIfam" id="TIGR00255">
    <property type="entry name" value="YicC/YloC family endoribonuclease"/>
    <property type="match status" value="1"/>
</dbReference>
<gene>
    <name evidence="8" type="ORF">PBV87_16605</name>
</gene>
<evidence type="ECO:0000256" key="4">
    <source>
        <dbReference type="ARBA" id="ARBA00022801"/>
    </source>
</evidence>
<comment type="cofactor">
    <cofactor evidence="1">
        <name>a divalent metal cation</name>
        <dbReference type="ChEBI" id="CHEBI:60240"/>
    </cofactor>
</comment>
<dbReference type="InterPro" id="IPR013551">
    <property type="entry name" value="YicC-like_C"/>
</dbReference>
<dbReference type="GO" id="GO:0016787">
    <property type="term" value="F:hydrolase activity"/>
    <property type="evidence" value="ECO:0007669"/>
    <property type="project" value="UniProtKB-KW"/>
</dbReference>
<feature type="domain" description="Endoribonuclease YicC-like C-terminal" evidence="7">
    <location>
        <begin position="174"/>
        <end position="292"/>
    </location>
</feature>